<dbReference type="SUPFAM" id="SSF46785">
    <property type="entry name" value="Winged helix' DNA-binding domain"/>
    <property type="match status" value="1"/>
</dbReference>
<sequence>MAGASQEYVVRAPNENSKRFNVMRFANSLNVDVTKWKVARMERERSLKQQEKAATEEAPKFGFGSEYGKDAKEEARRKKYGQYYRKNRDNDFPWVLRVGGKNGKKFKGTREGGVTENTSYYVFFQAHDGAFEAFPVSEWYNFTAIPRYKPLTSEEAEERYEERHKIYNHFAVMASRKHTEGGEGEQSETKLLKNMKKEKDFKVSDMDDWVDSDRSGDGSDDDELDGGNQKNGKGKGKGKAKGAGKKKGGKKKKGSDDDDDDSEPGEESDEGDQEAREVDYMSDLSSSSEEEDLEEKLNKELKGVEDEDALRKLVLSDDDDDEEEEGKDKEDAKGTAKGDGDEASKGNEPAGKVKVKQENKSSDSGTSASDDSDDSDLDDSKFQSAMFLQKKSGSASKNKNGSDQKASSSKSNTPVTDQAGQSNNDNGDNDSKSALKRKLPSAENSPSVKKPKTNDSGSGGEAISEDAVRRYLMRKPMTAAELLQKFKGRKVPLKGQDLVTTIAAILKKLNPDKQTIKGKLHLYIKPPTGP</sequence>
<feature type="compositionally biased region" description="Low complexity" evidence="9">
    <location>
        <begin position="417"/>
        <end position="426"/>
    </location>
</feature>
<evidence type="ECO:0000256" key="5">
    <source>
        <dbReference type="ARBA" id="ARBA00023163"/>
    </source>
</evidence>
<gene>
    <name evidence="10" type="primary">107359181</name>
</gene>
<dbReference type="InterPro" id="IPR036388">
    <property type="entry name" value="WH-like_DNA-bd_sf"/>
</dbReference>
<name>T1JZV4_TETUR</name>
<evidence type="ECO:0000256" key="7">
    <source>
        <dbReference type="ARBA" id="ARBA00025232"/>
    </source>
</evidence>
<accession>T1JZV4</accession>
<feature type="compositionally biased region" description="Basic and acidic residues" evidence="9">
    <location>
        <begin position="203"/>
        <end position="217"/>
    </location>
</feature>
<dbReference type="InterPro" id="IPR036390">
    <property type="entry name" value="WH_DNA-bd_sf"/>
</dbReference>
<feature type="compositionally biased region" description="Acidic residues" evidence="9">
    <location>
        <begin position="256"/>
        <end position="272"/>
    </location>
</feature>
<dbReference type="GO" id="GO:0003677">
    <property type="term" value="F:DNA binding"/>
    <property type="evidence" value="ECO:0007669"/>
    <property type="project" value="UniProtKB-KW"/>
</dbReference>
<feature type="compositionally biased region" description="Polar residues" evidence="9">
    <location>
        <begin position="403"/>
        <end position="416"/>
    </location>
</feature>
<dbReference type="HOGENOM" id="CLU_027572_2_0_1"/>
<evidence type="ECO:0000256" key="8">
    <source>
        <dbReference type="RuleBase" id="RU366044"/>
    </source>
</evidence>
<keyword evidence="6 8" id="KW-0539">Nucleus</keyword>
<feature type="region of interest" description="Disordered" evidence="9">
    <location>
        <begin position="203"/>
        <end position="464"/>
    </location>
</feature>
<reference evidence="11" key="1">
    <citation type="submission" date="2011-08" db="EMBL/GenBank/DDBJ databases">
        <authorList>
            <person name="Rombauts S."/>
        </authorList>
    </citation>
    <scope>NUCLEOTIDE SEQUENCE</scope>
    <source>
        <strain evidence="11">London</strain>
    </source>
</reference>
<dbReference type="eggNOG" id="KOG2393">
    <property type="taxonomic scope" value="Eukaryota"/>
</dbReference>
<organism evidence="10 11">
    <name type="scientific">Tetranychus urticae</name>
    <name type="common">Two-spotted spider mite</name>
    <dbReference type="NCBI Taxonomy" id="32264"/>
    <lineage>
        <taxon>Eukaryota</taxon>
        <taxon>Metazoa</taxon>
        <taxon>Ecdysozoa</taxon>
        <taxon>Arthropoda</taxon>
        <taxon>Chelicerata</taxon>
        <taxon>Arachnida</taxon>
        <taxon>Acari</taxon>
        <taxon>Acariformes</taxon>
        <taxon>Trombidiformes</taxon>
        <taxon>Prostigmata</taxon>
        <taxon>Eleutherengona</taxon>
        <taxon>Raphignathae</taxon>
        <taxon>Tetranychoidea</taxon>
        <taxon>Tetranychidae</taxon>
        <taxon>Tetranychus</taxon>
    </lineage>
</organism>
<comment type="function">
    <text evidence="7 8">TFIIF is a general transcription initiation factor that binds to RNA polymerase II and helps to recruit it to the initiation complex in collaboration with TFIIB. It promotes transcription elongation.</text>
</comment>
<dbReference type="EnsemblMetazoa" id="tetur03g05370.1">
    <property type="protein sequence ID" value="tetur03g05370.1"/>
    <property type="gene ID" value="tetur03g05370"/>
</dbReference>
<evidence type="ECO:0000256" key="4">
    <source>
        <dbReference type="ARBA" id="ARBA00023125"/>
    </source>
</evidence>
<feature type="compositionally biased region" description="Low complexity" evidence="9">
    <location>
        <begin position="390"/>
        <end position="401"/>
    </location>
</feature>
<dbReference type="SUPFAM" id="SSF50916">
    <property type="entry name" value="Rap30/74 interaction domains"/>
    <property type="match status" value="1"/>
</dbReference>
<evidence type="ECO:0000256" key="3">
    <source>
        <dbReference type="ARBA" id="ARBA00023015"/>
    </source>
</evidence>
<feature type="compositionally biased region" description="Basic and acidic residues" evidence="9">
    <location>
        <begin position="295"/>
        <end position="315"/>
    </location>
</feature>
<dbReference type="Proteomes" id="UP000015104">
    <property type="component" value="Unassembled WGS sequence"/>
</dbReference>
<feature type="compositionally biased region" description="Basic residues" evidence="9">
    <location>
        <begin position="232"/>
        <end position="253"/>
    </location>
</feature>
<evidence type="ECO:0000313" key="10">
    <source>
        <dbReference type="EnsemblMetazoa" id="tetur03g05370.1"/>
    </source>
</evidence>
<dbReference type="GO" id="GO:0016251">
    <property type="term" value="F:RNA polymerase II general transcription initiation factor activity"/>
    <property type="evidence" value="ECO:0007669"/>
    <property type="project" value="TreeGrafter"/>
</dbReference>
<dbReference type="GO" id="GO:0032968">
    <property type="term" value="P:positive regulation of transcription elongation by RNA polymerase II"/>
    <property type="evidence" value="ECO:0007669"/>
    <property type="project" value="InterPro"/>
</dbReference>
<proteinExistence type="inferred from homology"/>
<keyword evidence="11" id="KW-1185">Reference proteome</keyword>
<evidence type="ECO:0000256" key="2">
    <source>
        <dbReference type="ARBA" id="ARBA00005249"/>
    </source>
</evidence>
<keyword evidence="3 8" id="KW-0805">Transcription regulation</keyword>
<dbReference type="GO" id="GO:0001096">
    <property type="term" value="F:TFIIF-class transcription factor complex binding"/>
    <property type="evidence" value="ECO:0007669"/>
    <property type="project" value="TreeGrafter"/>
</dbReference>
<dbReference type="AlphaFoldDB" id="T1JZV4"/>
<evidence type="ECO:0000313" key="11">
    <source>
        <dbReference type="Proteomes" id="UP000015104"/>
    </source>
</evidence>
<feature type="compositionally biased region" description="Acidic residues" evidence="9">
    <location>
        <begin position="316"/>
        <end position="325"/>
    </location>
</feature>
<dbReference type="OMA" id="VTCGKTM"/>
<keyword evidence="5 8" id="KW-0804">Transcription</keyword>
<comment type="similarity">
    <text evidence="2 8">Belongs to the TFIIF alpha subunit family.</text>
</comment>
<dbReference type="GO" id="GO:0006367">
    <property type="term" value="P:transcription initiation at RNA polymerase II promoter"/>
    <property type="evidence" value="ECO:0007669"/>
    <property type="project" value="InterPro"/>
</dbReference>
<feature type="compositionally biased region" description="Basic and acidic residues" evidence="9">
    <location>
        <begin position="326"/>
        <end position="345"/>
    </location>
</feature>
<protein>
    <recommendedName>
        <fullName evidence="8">Transcription initiation factor IIF subunit alpha</fullName>
    </recommendedName>
</protein>
<dbReference type="PANTHER" id="PTHR13011">
    <property type="entry name" value="TFIIF-ALPHA"/>
    <property type="match status" value="1"/>
</dbReference>
<evidence type="ECO:0000256" key="6">
    <source>
        <dbReference type="ARBA" id="ARBA00023242"/>
    </source>
</evidence>
<dbReference type="EMBL" id="CAEY01001126">
    <property type="status" value="NOT_ANNOTATED_CDS"/>
    <property type="molecule type" value="Genomic_DNA"/>
</dbReference>
<evidence type="ECO:0000256" key="1">
    <source>
        <dbReference type="ARBA" id="ARBA00004123"/>
    </source>
</evidence>
<dbReference type="GO" id="GO:0005674">
    <property type="term" value="C:transcription factor TFIIF complex"/>
    <property type="evidence" value="ECO:0007669"/>
    <property type="project" value="TreeGrafter"/>
</dbReference>
<dbReference type="InterPro" id="IPR011039">
    <property type="entry name" value="TFIIF_interaction"/>
</dbReference>
<dbReference type="Gene3D" id="1.10.10.10">
    <property type="entry name" value="Winged helix-like DNA-binding domain superfamily/Winged helix DNA-binding domain"/>
    <property type="match status" value="1"/>
</dbReference>
<dbReference type="STRING" id="32264.T1JZV4"/>
<dbReference type="InterPro" id="IPR008851">
    <property type="entry name" value="TFIIF-alpha"/>
</dbReference>
<dbReference type="OrthoDB" id="76676at2759"/>
<dbReference type="Pfam" id="PF05793">
    <property type="entry name" value="TFIIF_alpha"/>
    <property type="match status" value="1"/>
</dbReference>
<evidence type="ECO:0000256" key="9">
    <source>
        <dbReference type="SAM" id="MobiDB-lite"/>
    </source>
</evidence>
<comment type="subcellular location">
    <subcellularLocation>
        <location evidence="1 8">Nucleus</location>
    </subcellularLocation>
</comment>
<dbReference type="PANTHER" id="PTHR13011:SF0">
    <property type="entry name" value="GENERAL TRANSCRIPTION FACTOR IIF SUBUNIT 1"/>
    <property type="match status" value="1"/>
</dbReference>
<reference evidence="10" key="2">
    <citation type="submission" date="2015-06" db="UniProtKB">
        <authorList>
            <consortium name="EnsemblMetazoa"/>
        </authorList>
    </citation>
    <scope>IDENTIFICATION</scope>
</reference>
<dbReference type="KEGG" id="tut:107359181"/>
<keyword evidence="4 8" id="KW-0238">DNA-binding</keyword>